<dbReference type="InterPro" id="IPR003594">
    <property type="entry name" value="HATPase_dom"/>
</dbReference>
<dbReference type="InterPro" id="IPR037401">
    <property type="entry name" value="SnoaL-like"/>
</dbReference>
<dbReference type="InterPro" id="IPR032710">
    <property type="entry name" value="NTF2-like_dom_sf"/>
</dbReference>
<dbReference type="InterPro" id="IPR036890">
    <property type="entry name" value="HATPase_C_sf"/>
</dbReference>
<gene>
    <name evidence="6" type="ORF">FGM01_11715</name>
</gene>
<dbReference type="OrthoDB" id="1931120at2"/>
<evidence type="ECO:0000256" key="2">
    <source>
        <dbReference type="ARBA" id="ARBA00012438"/>
    </source>
</evidence>
<dbReference type="PROSITE" id="PS50109">
    <property type="entry name" value="HIS_KIN"/>
    <property type="match status" value="1"/>
</dbReference>
<feature type="domain" description="Histidine kinase" evidence="5">
    <location>
        <begin position="1910"/>
        <end position="2149"/>
    </location>
</feature>
<dbReference type="Gene3D" id="3.10.450.50">
    <property type="match status" value="1"/>
</dbReference>
<organism evidence="6 7">
    <name type="scientific">Christiangramia sabulilitoris</name>
    <dbReference type="NCBI Taxonomy" id="2583991"/>
    <lineage>
        <taxon>Bacteria</taxon>
        <taxon>Pseudomonadati</taxon>
        <taxon>Bacteroidota</taxon>
        <taxon>Flavobacteriia</taxon>
        <taxon>Flavobacteriales</taxon>
        <taxon>Flavobacteriaceae</taxon>
        <taxon>Christiangramia</taxon>
    </lineage>
</organism>
<protein>
    <recommendedName>
        <fullName evidence="2">histidine kinase</fullName>
        <ecNumber evidence="2">2.7.13.3</ecNumber>
    </recommendedName>
</protein>
<sequence length="2149" mass="248537">MSITQIQKNEILNIYQKWLDSYLNGDIDTYDSYFDDDYHFIGSTNNEEFLNRKDTTEFFRKTTDQFAGKTDLRNNITTIEKFGEVIFLTHLFDAWFMAERDWTYYGRFRFSNALHETRDGWKFIYQHFSIPDAKAEEGETIGFDQISAENLQLREAIQRRTKELEEKSRELQIEMGLEKVRARSLEMQHTNELQDVINTVHRELLNLQLSLTGGAFITINSDIQDELWCWGAGGTADYVQKVHVPPVDKPIYKNLLNGIKKGPGFFTEEFSQAEKVEFFEHLFKFPPYLNADDSHKKEVFSRQGGYTRSCAVFKNTSIFIINHHGRIFTEHENNVLKRFGSVFEQAYTRFLDLKKAEAQTREAQIETALERVRSRTMAMQHSKELPEAANILFLEIQKLGIPAWSAGYNILSEDNRSSTCIMSSEGELQEPFVLPLTEHESLLPWHESIVKNMDFFVYGQEGEDLVAHYDYMTSLPELKKTFEQFQEAGLDLPTRQFNHLVRFNKGFLLFITYEEVPEAHDIFKRFGKVFEQTYTRFLDLKKAEAQAREAKIETALEKVRSRSMAMHQSEELWEVAELLFEQIKNLGIGTWSCGVSLWYEDDSYFMGYNPGPDGKIGTPMPIPLTEDIFFITIREAKRRGDEFLIFESEGKSLENTYRYMDKLPVVGTVMRNIVEAGFDLPKFQVTHCGFFSHGHLMFITLEHNPEAIDIFKRFTKVFKQAYTRFLDIQKAEAQAREAQIEAALERVRSRSLAMHQSNELLEVVSVLFEQFQNLGFNITKAGATAINIFIPGSREMNGYVCGSHNQGLVIQNFIHPYFDNAVCQDMYDTRINQPEVFTESYDKKTKDEYYKSLFNLTELRDIPEVAQAQILDSETLNITIVPSDQFMIIVLDLDNKILSQYEIDILKRFSSVFKQSYTRFLDLQKAEAQAREAQIEAALERVRSTSLAMHHSSELSTVVDKLLKEFTDLEFTLTFCIINLIDEKDRSNTVWAANPETGKDAESYYMKFEDYPFHHAMWDAWKAQKKRFIYTLEGEEKRKYDEYLYSETEFRRFPEHVQEANKALERYVAGFTFFEYSGLQTVSEEPISENDLEILERFGKVFEQAYRRFLDLQKAEAQAREAQIEAALERVRSRTMGMQKSSELEEVIKVVYDQLVHLNFNIEHAGFIIDYRENDDMHIWLTDKNKVPAEVTVPYIDTPHWNSFLKAKKKGDNFFSNLYTYEEKNEFYRKLFEIIPGVAKETKSYYQNCKGLAISTVLMDDVGLYIENFEGEPFSEEENKTLLRFGKVFQQTYTRFRDLENAEAQTKQAHIEAALERVRSRSMGMQNSKDFSSVTTEMFNQLRNFGGDLFATGIVFCDKHKDHVEQWHSIPGAGMMSPFIVPKNLDYIHEYRYNQWKKGEELFSIEIPGDFIEQHFQDIFNLPSAQKVLRDMDENDTPMPGAPPWEIDYGASFKNGYILVSALQVFEEAHILPRFAKVFEQAYTRYLDLEKAELQAREAQVEAALERIRSRSIGMQKSEDLADLSLELVKQVQELGVSTWFCAFNIYDDEEKGSLEWGSNGQGVFPKYRTPREGIFLKYYKAGQQGQSLLVNEIGEDECPAHYEYLCSLPGVGEQLLQMKAQGISFPTSQIDHVAFFKYGYLLFITYEPVPESYEIFKRFARVFEQSYTRFLDLQKAEERAREARVETALEKVRSRTLAMEDSREFTETSMVVFEQLLELGISPNRLFIGLIDSDLAAIDAWATNEDGSRLASHFKLEATKNRAISRMLDGWKQGKTSQIIDLEGRELQDYFKYLNEELNISFQGGIEQKRRIQYLAYFSGGLIGLASGEEQDEDALELLERFAAVFNLTYIRFKDLKVAEANAIKAKQDLKEIKAARENAEKALTELQQTQKQLIQSEKMASLGELTAGIAHEIQNPLNFVNNFSEVSNELLDEIAEEIEKGDLGEVREILKDIRNNLNKINHHGKRADAIVKGMLQHSRKGNSEIEPTDLNILCDEYLRLAYHGLRARDKSFNANLETDFDPELGNVAVMAQEIGRVILNLLTNAFYAVLQKRNNTNDPLYEPKVSISTHKETNRVLIRVKDNGCGIPKKNLDKIFQPFFTTKPTGQGTGLGLSLSYDIVKAHGGVLEVKTQKNKGTTFTIIIKTNR</sequence>
<reference evidence="6 7" key="1">
    <citation type="submission" date="2019-06" db="EMBL/GenBank/DDBJ databases">
        <title>Gramella sabulilitoris sp. nov., isolated from a marine sand.</title>
        <authorList>
            <person name="Yoon J.-H."/>
        </authorList>
    </citation>
    <scope>NUCLEOTIDE SEQUENCE [LARGE SCALE GENOMIC DNA]</scope>
    <source>
        <strain evidence="6 7">HSMS-1</strain>
    </source>
</reference>
<name>A0A550HZJ9_9FLAO</name>
<dbReference type="Proteomes" id="UP000315131">
    <property type="component" value="Unassembled WGS sequence"/>
</dbReference>
<dbReference type="SUPFAM" id="SSF47384">
    <property type="entry name" value="Homodimeric domain of signal transducing histidine kinase"/>
    <property type="match status" value="1"/>
</dbReference>
<comment type="catalytic activity">
    <reaction evidence="1">
        <text>ATP + protein L-histidine = ADP + protein N-phospho-L-histidine.</text>
        <dbReference type="EC" id="2.7.13.3"/>
    </reaction>
</comment>
<dbReference type="SUPFAM" id="SSF55874">
    <property type="entry name" value="ATPase domain of HSP90 chaperone/DNA topoisomerase II/histidine kinase"/>
    <property type="match status" value="1"/>
</dbReference>
<dbReference type="EMBL" id="VHSF01000003">
    <property type="protein sequence ID" value="TRO64164.1"/>
    <property type="molecule type" value="Genomic_DNA"/>
</dbReference>
<dbReference type="Pfam" id="PF02518">
    <property type="entry name" value="HATPase_c"/>
    <property type="match status" value="1"/>
</dbReference>
<evidence type="ECO:0000313" key="6">
    <source>
        <dbReference type="EMBL" id="TRO64164.1"/>
    </source>
</evidence>
<dbReference type="Gene3D" id="3.30.565.10">
    <property type="entry name" value="Histidine kinase-like ATPase, C-terminal domain"/>
    <property type="match status" value="1"/>
</dbReference>
<dbReference type="GO" id="GO:0000155">
    <property type="term" value="F:phosphorelay sensor kinase activity"/>
    <property type="evidence" value="ECO:0007669"/>
    <property type="project" value="InterPro"/>
</dbReference>
<dbReference type="CDD" id="cd00082">
    <property type="entry name" value="HisKA"/>
    <property type="match status" value="1"/>
</dbReference>
<dbReference type="InterPro" id="IPR036097">
    <property type="entry name" value="HisK_dim/P_sf"/>
</dbReference>
<keyword evidence="3" id="KW-0597">Phosphoprotein</keyword>
<evidence type="ECO:0000313" key="7">
    <source>
        <dbReference type="Proteomes" id="UP000315131"/>
    </source>
</evidence>
<dbReference type="RefSeq" id="WP_143411361.1">
    <property type="nucleotide sequence ID" value="NZ_VHSF01000003.1"/>
</dbReference>
<dbReference type="InterPro" id="IPR005467">
    <property type="entry name" value="His_kinase_dom"/>
</dbReference>
<dbReference type="PANTHER" id="PTHR43065:SF42">
    <property type="entry name" value="TWO-COMPONENT SENSOR PPRA"/>
    <property type="match status" value="1"/>
</dbReference>
<dbReference type="PRINTS" id="PR00344">
    <property type="entry name" value="BCTRLSENSOR"/>
</dbReference>
<accession>A0A550HZJ9</accession>
<dbReference type="Gene3D" id="1.10.287.130">
    <property type="match status" value="1"/>
</dbReference>
<dbReference type="InterPro" id="IPR004358">
    <property type="entry name" value="Sig_transdc_His_kin-like_C"/>
</dbReference>
<evidence type="ECO:0000256" key="4">
    <source>
        <dbReference type="SAM" id="Coils"/>
    </source>
</evidence>
<dbReference type="SUPFAM" id="SSF54427">
    <property type="entry name" value="NTF2-like"/>
    <property type="match status" value="1"/>
</dbReference>
<dbReference type="PANTHER" id="PTHR43065">
    <property type="entry name" value="SENSOR HISTIDINE KINASE"/>
    <property type="match status" value="1"/>
</dbReference>
<keyword evidence="4" id="KW-0175">Coiled coil</keyword>
<keyword evidence="7" id="KW-1185">Reference proteome</keyword>
<dbReference type="Pfam" id="PF13474">
    <property type="entry name" value="SnoaL_3"/>
    <property type="match status" value="1"/>
</dbReference>
<dbReference type="SMART" id="SM00387">
    <property type="entry name" value="HATPase_c"/>
    <property type="match status" value="1"/>
</dbReference>
<proteinExistence type="predicted"/>
<dbReference type="EC" id="2.7.13.3" evidence="2"/>
<evidence type="ECO:0000259" key="5">
    <source>
        <dbReference type="PROSITE" id="PS50109"/>
    </source>
</evidence>
<dbReference type="SMART" id="SM00388">
    <property type="entry name" value="HisKA"/>
    <property type="match status" value="1"/>
</dbReference>
<comment type="caution">
    <text evidence="6">The sequence shown here is derived from an EMBL/GenBank/DDBJ whole genome shotgun (WGS) entry which is preliminary data.</text>
</comment>
<evidence type="ECO:0000256" key="3">
    <source>
        <dbReference type="ARBA" id="ARBA00022553"/>
    </source>
</evidence>
<evidence type="ECO:0000256" key="1">
    <source>
        <dbReference type="ARBA" id="ARBA00000085"/>
    </source>
</evidence>
<dbReference type="InterPro" id="IPR003661">
    <property type="entry name" value="HisK_dim/P_dom"/>
</dbReference>
<feature type="coiled-coil region" evidence="4">
    <location>
        <begin position="1857"/>
        <end position="1901"/>
    </location>
</feature>